<evidence type="ECO:0000313" key="1">
    <source>
        <dbReference type="EMBL" id="CDP34410.1"/>
    </source>
</evidence>
<organism evidence="1">
    <name type="scientific">Blastobotrys adeninivorans</name>
    <name type="common">Yeast</name>
    <name type="synonym">Arxula adeninivorans</name>
    <dbReference type="NCBI Taxonomy" id="409370"/>
    <lineage>
        <taxon>Eukaryota</taxon>
        <taxon>Fungi</taxon>
        <taxon>Dikarya</taxon>
        <taxon>Ascomycota</taxon>
        <taxon>Saccharomycotina</taxon>
        <taxon>Dipodascomycetes</taxon>
        <taxon>Dipodascales</taxon>
        <taxon>Trichomonascaceae</taxon>
        <taxon>Blastobotrys</taxon>
    </lineage>
</organism>
<sequence length="148" mass="17007">MYSLMVLPRTSCPIYILSTPATTPGLVYAINARHGFRFKKWHHKGHARPAKSPFFRRSATVFAGLGGRFNSYRTYEPSRPQSRCAHGWTRGVHGQIRKMVCKWHQIDWLMGTFVRGLKVFRLFNEVDNGCKGPLCSPVRAKKCRELLL</sequence>
<dbReference type="AlphaFoldDB" id="A0A060SZW0"/>
<reference evidence="1" key="2">
    <citation type="submission" date="2014-06" db="EMBL/GenBank/DDBJ databases">
        <title>The complete genome of Blastobotrys (Arxula) adeninivorans LS3 - a yeast of biotechnological interest.</title>
        <authorList>
            <person name="Kunze G."/>
            <person name="Gaillardin C."/>
            <person name="Czernicka M."/>
            <person name="Durrens P."/>
            <person name="Martin T."/>
            <person name="Boer E."/>
            <person name="Gabaldon T."/>
            <person name="Cruz J."/>
            <person name="Talla E."/>
            <person name="Marck C."/>
            <person name="Goffeau A."/>
            <person name="Barbe V."/>
            <person name="Baret P."/>
            <person name="Baronian K."/>
            <person name="Beier S."/>
            <person name="Bleykasten C."/>
            <person name="Bode R."/>
            <person name="Casaregola S."/>
            <person name="Despons L."/>
            <person name="Fairhead C."/>
            <person name="Giersberg M."/>
            <person name="Gierski P."/>
            <person name="Hahnel U."/>
            <person name="Hartmann A."/>
            <person name="Jankowska D."/>
            <person name="Jubin C."/>
            <person name="Jung P."/>
            <person name="Lafontaine I."/>
            <person name="Leh-Louis V."/>
            <person name="Lemaire M."/>
            <person name="Marcet-Houben M."/>
            <person name="Mascher M."/>
            <person name="Morel G."/>
            <person name="Richard G.-F."/>
            <person name="Riechen J."/>
            <person name="Sacerdot C."/>
            <person name="Sarkar A."/>
            <person name="Savel G."/>
            <person name="Schacherer J."/>
            <person name="Sherman D."/>
            <person name="Straub M.-L."/>
            <person name="Stein N."/>
            <person name="Thierry A."/>
            <person name="Trautwein-Schult A."/>
            <person name="Westhof E."/>
            <person name="Worch S."/>
            <person name="Dujon B."/>
            <person name="Souciet J.-L."/>
            <person name="Wincker P."/>
            <person name="Scholz U."/>
            <person name="Neuveglise N."/>
        </authorList>
    </citation>
    <scope>NUCLEOTIDE SEQUENCE</scope>
    <source>
        <strain evidence="1">LS3</strain>
    </source>
</reference>
<gene>
    <name evidence="1" type="ORF">GNLVRS02_ARAD1C11682g</name>
</gene>
<protein>
    <submittedName>
        <fullName evidence="1">ARAD1C11682p</fullName>
    </submittedName>
</protein>
<reference evidence="1" key="1">
    <citation type="submission" date="2014-02" db="EMBL/GenBank/DDBJ databases">
        <authorList>
            <person name="Genoscope - CEA"/>
        </authorList>
    </citation>
    <scope>NUCLEOTIDE SEQUENCE</scope>
    <source>
        <strain evidence="1">LS3</strain>
    </source>
</reference>
<proteinExistence type="predicted"/>
<dbReference type="EMBL" id="HG937693">
    <property type="protein sequence ID" value="CDP34410.1"/>
    <property type="molecule type" value="Genomic_DNA"/>
</dbReference>
<name>A0A060SZW0_BLAAD</name>
<accession>A0A060SZW0</accession>